<dbReference type="AlphaFoldDB" id="A0AAW1N5H1"/>
<feature type="region of interest" description="Disordered" evidence="1">
    <location>
        <begin position="55"/>
        <end position="77"/>
    </location>
</feature>
<dbReference type="Proteomes" id="UP001458880">
    <property type="component" value="Unassembled WGS sequence"/>
</dbReference>
<name>A0AAW1N5H1_POPJA</name>
<reference evidence="2 3" key="1">
    <citation type="journal article" date="2024" name="BMC Genomics">
        <title>De novo assembly and annotation of Popillia japonica's genome with initial clues to its potential as an invasive pest.</title>
        <authorList>
            <person name="Cucini C."/>
            <person name="Boschi S."/>
            <person name="Funari R."/>
            <person name="Cardaioli E."/>
            <person name="Iannotti N."/>
            <person name="Marturano G."/>
            <person name="Paoli F."/>
            <person name="Bruttini M."/>
            <person name="Carapelli A."/>
            <person name="Frati F."/>
            <person name="Nardi F."/>
        </authorList>
    </citation>
    <scope>NUCLEOTIDE SEQUENCE [LARGE SCALE GENOMIC DNA]</scope>
    <source>
        <strain evidence="2">DMR45628</strain>
    </source>
</reference>
<sequence>MWKLMPANEVTYAELALARPNSLDPIKNGSAQYGMSRGGRDDSTIYAQIDHSRKPQIPMKTAASSPVVSPVSSLFPPSKPSLYQREIVTVRTPLMGCQQESCV</sequence>
<dbReference type="EMBL" id="JASPKY010000009">
    <property type="protein sequence ID" value="KAK9753864.1"/>
    <property type="molecule type" value="Genomic_DNA"/>
</dbReference>
<keyword evidence="3" id="KW-1185">Reference proteome</keyword>
<protein>
    <submittedName>
        <fullName evidence="2">Uncharacterized protein</fullName>
    </submittedName>
</protein>
<evidence type="ECO:0000256" key="1">
    <source>
        <dbReference type="SAM" id="MobiDB-lite"/>
    </source>
</evidence>
<evidence type="ECO:0000313" key="3">
    <source>
        <dbReference type="Proteomes" id="UP001458880"/>
    </source>
</evidence>
<gene>
    <name evidence="2" type="ORF">QE152_g1719</name>
</gene>
<evidence type="ECO:0000313" key="2">
    <source>
        <dbReference type="EMBL" id="KAK9753864.1"/>
    </source>
</evidence>
<organism evidence="2 3">
    <name type="scientific">Popillia japonica</name>
    <name type="common">Japanese beetle</name>
    <dbReference type="NCBI Taxonomy" id="7064"/>
    <lineage>
        <taxon>Eukaryota</taxon>
        <taxon>Metazoa</taxon>
        <taxon>Ecdysozoa</taxon>
        <taxon>Arthropoda</taxon>
        <taxon>Hexapoda</taxon>
        <taxon>Insecta</taxon>
        <taxon>Pterygota</taxon>
        <taxon>Neoptera</taxon>
        <taxon>Endopterygota</taxon>
        <taxon>Coleoptera</taxon>
        <taxon>Polyphaga</taxon>
        <taxon>Scarabaeiformia</taxon>
        <taxon>Scarabaeidae</taxon>
        <taxon>Rutelinae</taxon>
        <taxon>Popillia</taxon>
    </lineage>
</organism>
<accession>A0AAW1N5H1</accession>
<proteinExistence type="predicted"/>
<comment type="caution">
    <text evidence="2">The sequence shown here is derived from an EMBL/GenBank/DDBJ whole genome shotgun (WGS) entry which is preliminary data.</text>
</comment>
<feature type="compositionally biased region" description="Low complexity" evidence="1">
    <location>
        <begin position="64"/>
        <end position="76"/>
    </location>
</feature>